<dbReference type="STRING" id="1291743.LOSG293_250020"/>
<gene>
    <name evidence="6" type="ORF">LOSG293_250020</name>
</gene>
<dbReference type="eggNOG" id="COG1309">
    <property type="taxonomic scope" value="Bacteria"/>
</dbReference>
<dbReference type="RefSeq" id="WP_034528665.1">
    <property type="nucleotide sequence ID" value="NZ_BBAZ01000024.1"/>
</dbReference>
<organism evidence="6 7">
    <name type="scientific">Secundilactobacillus oryzae JCM 18671</name>
    <dbReference type="NCBI Taxonomy" id="1291743"/>
    <lineage>
        <taxon>Bacteria</taxon>
        <taxon>Bacillati</taxon>
        <taxon>Bacillota</taxon>
        <taxon>Bacilli</taxon>
        <taxon>Lactobacillales</taxon>
        <taxon>Lactobacillaceae</taxon>
        <taxon>Secundilactobacillus</taxon>
    </lineage>
</organism>
<dbReference type="AlphaFoldDB" id="A0A081BJU3"/>
<dbReference type="EMBL" id="BBJM01000025">
    <property type="protein sequence ID" value="GAK48311.1"/>
    <property type="molecule type" value="Genomic_DNA"/>
</dbReference>
<dbReference type="Proteomes" id="UP000028700">
    <property type="component" value="Unassembled WGS sequence"/>
</dbReference>
<dbReference type="InterPro" id="IPR036271">
    <property type="entry name" value="Tet_transcr_reg_TetR-rel_C_sf"/>
</dbReference>
<evidence type="ECO:0000256" key="4">
    <source>
        <dbReference type="PROSITE-ProRule" id="PRU00335"/>
    </source>
</evidence>
<reference evidence="6" key="1">
    <citation type="journal article" date="2014" name="Genome Announc.">
        <title>Draft Genome Sequence of Lactobacillus oryzae Strain SG293T.</title>
        <authorList>
            <person name="Tanizawa Y."/>
            <person name="Fujisawa T."/>
            <person name="Mochizuki T."/>
            <person name="Kaminuma E."/>
            <person name="Nakamura Y."/>
            <person name="Tohno M."/>
        </authorList>
    </citation>
    <scope>NUCLEOTIDE SEQUENCE [LARGE SCALE GENOMIC DNA]</scope>
    <source>
        <strain evidence="6">SG293</strain>
    </source>
</reference>
<dbReference type="PROSITE" id="PS50977">
    <property type="entry name" value="HTH_TETR_2"/>
    <property type="match status" value="1"/>
</dbReference>
<name>A0A081BJU3_9LACO</name>
<protein>
    <submittedName>
        <fullName evidence="6">TetR family transcriptional regulator</fullName>
    </submittedName>
</protein>
<evidence type="ECO:0000313" key="6">
    <source>
        <dbReference type="EMBL" id="GAK48311.1"/>
    </source>
</evidence>
<dbReference type="InterPro" id="IPR050109">
    <property type="entry name" value="HTH-type_TetR-like_transc_reg"/>
</dbReference>
<dbReference type="PANTHER" id="PTHR30055:SF151">
    <property type="entry name" value="TRANSCRIPTIONAL REGULATORY PROTEIN"/>
    <property type="match status" value="1"/>
</dbReference>
<dbReference type="InterPro" id="IPR004111">
    <property type="entry name" value="Repressor_TetR_C"/>
</dbReference>
<sequence>MPKEIKREQIIQQAIQTMGAESSFEKFSMRHVARDLHIDVSTLYWYFKNKQEILQAMADVIIAEVKFPSSELDWTTQLKQLFGNLFDVYQKYPSSAVLMAGTIPSSSTRLQLIDHAIGIMADAGIEEETANIALTSIDFLLTGLTIDLATESRFRRQIADQKDRGLADQVALIRQRVQDQNLHHMAASVRIRNSLSAKQQFEMGISIIIEGLKSKLS</sequence>
<feature type="domain" description="HTH tetR-type" evidence="5">
    <location>
        <begin position="4"/>
        <end position="65"/>
    </location>
</feature>
<keyword evidence="7" id="KW-1185">Reference proteome</keyword>
<dbReference type="GO" id="GO:0003700">
    <property type="term" value="F:DNA-binding transcription factor activity"/>
    <property type="evidence" value="ECO:0007669"/>
    <property type="project" value="TreeGrafter"/>
</dbReference>
<proteinExistence type="predicted"/>
<dbReference type="InterPro" id="IPR001647">
    <property type="entry name" value="HTH_TetR"/>
</dbReference>
<keyword evidence="1" id="KW-0805">Transcription regulation</keyword>
<dbReference type="GO" id="GO:0045892">
    <property type="term" value="P:negative regulation of DNA-templated transcription"/>
    <property type="evidence" value="ECO:0007669"/>
    <property type="project" value="InterPro"/>
</dbReference>
<dbReference type="SUPFAM" id="SSF46689">
    <property type="entry name" value="Homeodomain-like"/>
    <property type="match status" value="1"/>
</dbReference>
<dbReference type="SUPFAM" id="SSF48498">
    <property type="entry name" value="Tetracyclin repressor-like, C-terminal domain"/>
    <property type="match status" value="1"/>
</dbReference>
<dbReference type="Pfam" id="PF00440">
    <property type="entry name" value="TetR_N"/>
    <property type="match status" value="1"/>
</dbReference>
<keyword evidence="2 4" id="KW-0238">DNA-binding</keyword>
<dbReference type="Gene3D" id="1.10.10.60">
    <property type="entry name" value="Homeodomain-like"/>
    <property type="match status" value="1"/>
</dbReference>
<dbReference type="Pfam" id="PF02909">
    <property type="entry name" value="TetR_C_1"/>
    <property type="match status" value="1"/>
</dbReference>
<dbReference type="GO" id="GO:0000976">
    <property type="term" value="F:transcription cis-regulatory region binding"/>
    <property type="evidence" value="ECO:0007669"/>
    <property type="project" value="TreeGrafter"/>
</dbReference>
<dbReference type="Gene3D" id="1.10.357.10">
    <property type="entry name" value="Tetracycline Repressor, domain 2"/>
    <property type="match status" value="1"/>
</dbReference>
<dbReference type="PANTHER" id="PTHR30055">
    <property type="entry name" value="HTH-TYPE TRANSCRIPTIONAL REGULATOR RUTR"/>
    <property type="match status" value="1"/>
</dbReference>
<evidence type="ECO:0000256" key="2">
    <source>
        <dbReference type="ARBA" id="ARBA00023125"/>
    </source>
</evidence>
<keyword evidence="3" id="KW-0804">Transcription</keyword>
<comment type="caution">
    <text evidence="6">The sequence shown here is derived from an EMBL/GenBank/DDBJ whole genome shotgun (WGS) entry which is preliminary data.</text>
</comment>
<dbReference type="InterPro" id="IPR009057">
    <property type="entry name" value="Homeodomain-like_sf"/>
</dbReference>
<evidence type="ECO:0000256" key="1">
    <source>
        <dbReference type="ARBA" id="ARBA00023015"/>
    </source>
</evidence>
<evidence type="ECO:0000313" key="7">
    <source>
        <dbReference type="Proteomes" id="UP000028700"/>
    </source>
</evidence>
<feature type="DNA-binding region" description="H-T-H motif" evidence="4">
    <location>
        <begin position="28"/>
        <end position="47"/>
    </location>
</feature>
<accession>A0A081BJU3</accession>
<evidence type="ECO:0000259" key="5">
    <source>
        <dbReference type="PROSITE" id="PS50977"/>
    </source>
</evidence>
<evidence type="ECO:0000256" key="3">
    <source>
        <dbReference type="ARBA" id="ARBA00023163"/>
    </source>
</evidence>